<keyword evidence="1" id="KW-0812">Transmembrane</keyword>
<evidence type="ECO:0000313" key="3">
    <source>
        <dbReference type="Proteomes" id="UP000054032"/>
    </source>
</evidence>
<dbReference type="OrthoDB" id="3220769at2759"/>
<dbReference type="GeneID" id="19120276"/>
<keyword evidence="3" id="KW-1185">Reference proteome</keyword>
<protein>
    <submittedName>
        <fullName evidence="2">Uncharacterized protein</fullName>
    </submittedName>
</protein>
<name>W6ZDA0_COCMI</name>
<sequence length="335" mass="39049">MPTLPPHQSVFSYTLTKPYPFLWFTPVAIVGGILASVLFSFLNLATSGYDTVTVTTSEPNATITNTTYFHNWPSFKTSKIRPTCEPQRLPVYEYYYTNNTAFPYQLYSIDNHGTEEWTTYLADIAHLNNPLTECEFQQICIRFEDERDDDFGERSSLDAFLSCVVDIETGRKKIGLVANYSPRQEKQSFPLSMDRNQTASLWWGKSLISWYFAQTMYEMRQAAYMPVNLTMGSTEEYYMNEGQVFFLTIPQISDAEQFKSDSWMEFKPACFFFPDRGATRFANTWKCDREAKYRYKEFRQIWYYAEMLAKSFYTTIMADLGQITLNVLENGDLPQ</sequence>
<dbReference type="HOGENOM" id="CLU_042940_0_0_1"/>
<dbReference type="AlphaFoldDB" id="W6ZDA0"/>
<dbReference type="RefSeq" id="XP_007683627.1">
    <property type="nucleotide sequence ID" value="XM_007685437.1"/>
</dbReference>
<organism evidence="2 3">
    <name type="scientific">Bipolaris oryzae ATCC 44560</name>
    <dbReference type="NCBI Taxonomy" id="930090"/>
    <lineage>
        <taxon>Eukaryota</taxon>
        <taxon>Fungi</taxon>
        <taxon>Dikarya</taxon>
        <taxon>Ascomycota</taxon>
        <taxon>Pezizomycotina</taxon>
        <taxon>Dothideomycetes</taxon>
        <taxon>Pleosporomycetidae</taxon>
        <taxon>Pleosporales</taxon>
        <taxon>Pleosporineae</taxon>
        <taxon>Pleosporaceae</taxon>
        <taxon>Bipolaris</taxon>
    </lineage>
</organism>
<evidence type="ECO:0000256" key="1">
    <source>
        <dbReference type="SAM" id="Phobius"/>
    </source>
</evidence>
<accession>W6ZDA0</accession>
<dbReference type="Proteomes" id="UP000054032">
    <property type="component" value="Unassembled WGS sequence"/>
</dbReference>
<feature type="transmembrane region" description="Helical" evidence="1">
    <location>
        <begin position="20"/>
        <end position="42"/>
    </location>
</feature>
<gene>
    <name evidence="2" type="ORF">COCMIDRAFT_22560</name>
</gene>
<reference evidence="2 3" key="1">
    <citation type="journal article" date="2013" name="PLoS Genet.">
        <title>Comparative genome structure, secondary metabolite, and effector coding capacity across Cochliobolus pathogens.</title>
        <authorList>
            <person name="Condon B.J."/>
            <person name="Leng Y."/>
            <person name="Wu D."/>
            <person name="Bushley K.E."/>
            <person name="Ohm R.A."/>
            <person name="Otillar R."/>
            <person name="Martin J."/>
            <person name="Schackwitz W."/>
            <person name="Grimwood J."/>
            <person name="MohdZainudin N."/>
            <person name="Xue C."/>
            <person name="Wang R."/>
            <person name="Manning V.A."/>
            <person name="Dhillon B."/>
            <person name="Tu Z.J."/>
            <person name="Steffenson B.J."/>
            <person name="Salamov A."/>
            <person name="Sun H."/>
            <person name="Lowry S."/>
            <person name="LaButti K."/>
            <person name="Han J."/>
            <person name="Copeland A."/>
            <person name="Lindquist E."/>
            <person name="Barry K."/>
            <person name="Schmutz J."/>
            <person name="Baker S.E."/>
            <person name="Ciuffetti L.M."/>
            <person name="Grigoriev I.V."/>
            <person name="Zhong S."/>
            <person name="Turgeon B.G."/>
        </authorList>
    </citation>
    <scope>NUCLEOTIDE SEQUENCE [LARGE SCALE GENOMIC DNA]</scope>
    <source>
        <strain evidence="2 3">ATCC 44560</strain>
    </source>
</reference>
<dbReference type="EMBL" id="KI963928">
    <property type="protein sequence ID" value="EUC49782.1"/>
    <property type="molecule type" value="Genomic_DNA"/>
</dbReference>
<keyword evidence="1" id="KW-0472">Membrane</keyword>
<keyword evidence="1" id="KW-1133">Transmembrane helix</keyword>
<proteinExistence type="predicted"/>
<dbReference type="KEGG" id="bor:COCMIDRAFT_22560"/>
<evidence type="ECO:0000313" key="2">
    <source>
        <dbReference type="EMBL" id="EUC49782.1"/>
    </source>
</evidence>
<dbReference type="eggNOG" id="ENOG502SN89">
    <property type="taxonomic scope" value="Eukaryota"/>
</dbReference>